<dbReference type="EMBL" id="GISG01191395">
    <property type="protein sequence ID" value="MBA4656318.1"/>
    <property type="molecule type" value="Transcribed_RNA"/>
</dbReference>
<sequence length="101" mass="11638">MFELDGKLISALICTLQLPFPKESSPSPNKAHLILPHFETVGSDLYSLKNLEHYSQCHQDDQREFPDILCDLPRLFHLKWTYLIISAQMGLLSTAHSFKHM</sequence>
<reference evidence="1" key="1">
    <citation type="journal article" date="2013" name="J. Plant Res.">
        <title>Effect of fungi and light on seed germination of three Opuntia species from semiarid lands of central Mexico.</title>
        <authorList>
            <person name="Delgado-Sanchez P."/>
            <person name="Jimenez-Bremont J.F."/>
            <person name="Guerrero-Gonzalez Mde L."/>
            <person name="Flores J."/>
        </authorList>
    </citation>
    <scope>NUCLEOTIDE SEQUENCE</scope>
    <source>
        <tissue evidence="1">Cladode</tissue>
    </source>
</reference>
<dbReference type="AlphaFoldDB" id="A0A7C9A0G2"/>
<accession>A0A7C9A0G2</accession>
<organism evidence="1">
    <name type="scientific">Opuntia streptacantha</name>
    <name type="common">Prickly pear cactus</name>
    <name type="synonym">Opuntia cardona</name>
    <dbReference type="NCBI Taxonomy" id="393608"/>
    <lineage>
        <taxon>Eukaryota</taxon>
        <taxon>Viridiplantae</taxon>
        <taxon>Streptophyta</taxon>
        <taxon>Embryophyta</taxon>
        <taxon>Tracheophyta</taxon>
        <taxon>Spermatophyta</taxon>
        <taxon>Magnoliopsida</taxon>
        <taxon>eudicotyledons</taxon>
        <taxon>Gunneridae</taxon>
        <taxon>Pentapetalae</taxon>
        <taxon>Caryophyllales</taxon>
        <taxon>Cactineae</taxon>
        <taxon>Cactaceae</taxon>
        <taxon>Opuntioideae</taxon>
        <taxon>Opuntia</taxon>
    </lineage>
</organism>
<reference evidence="1" key="2">
    <citation type="submission" date="2020-07" db="EMBL/GenBank/DDBJ databases">
        <authorList>
            <person name="Vera ALvarez R."/>
            <person name="Arias-Moreno D.M."/>
            <person name="Jimenez-Jacinto V."/>
            <person name="Jimenez-Bremont J.F."/>
            <person name="Swaminathan K."/>
            <person name="Moose S.P."/>
            <person name="Guerrero-Gonzalez M.L."/>
            <person name="Marino-Ramirez L."/>
            <person name="Landsman D."/>
            <person name="Rodriguez-Kessler M."/>
            <person name="Delgado-Sanchez P."/>
        </authorList>
    </citation>
    <scope>NUCLEOTIDE SEQUENCE</scope>
    <source>
        <tissue evidence="1">Cladode</tissue>
    </source>
</reference>
<protein>
    <submittedName>
        <fullName evidence="1">Uncharacterized protein</fullName>
    </submittedName>
</protein>
<proteinExistence type="predicted"/>
<name>A0A7C9A0G2_OPUST</name>
<evidence type="ECO:0000313" key="1">
    <source>
        <dbReference type="EMBL" id="MBA4656318.1"/>
    </source>
</evidence>